<feature type="compositionally biased region" description="Basic and acidic residues" evidence="2">
    <location>
        <begin position="572"/>
        <end position="587"/>
    </location>
</feature>
<feature type="compositionally biased region" description="Basic and acidic residues" evidence="2">
    <location>
        <begin position="14"/>
        <end position="28"/>
    </location>
</feature>
<evidence type="ECO:0000256" key="1">
    <source>
        <dbReference type="SAM" id="Coils"/>
    </source>
</evidence>
<feature type="region of interest" description="Disordered" evidence="2">
    <location>
        <begin position="1"/>
        <end position="67"/>
    </location>
</feature>
<dbReference type="EMBL" id="JACVVK020000061">
    <property type="protein sequence ID" value="KAK7497080.1"/>
    <property type="molecule type" value="Genomic_DNA"/>
</dbReference>
<reference evidence="3 4" key="1">
    <citation type="journal article" date="2023" name="Sci. Data">
        <title>Genome assembly of the Korean intertidal mud-creeper Batillaria attramentaria.</title>
        <authorList>
            <person name="Patra A.K."/>
            <person name="Ho P.T."/>
            <person name="Jun S."/>
            <person name="Lee S.J."/>
            <person name="Kim Y."/>
            <person name="Won Y.J."/>
        </authorList>
    </citation>
    <scope>NUCLEOTIDE SEQUENCE [LARGE SCALE GENOMIC DNA]</scope>
    <source>
        <strain evidence="3">Wonlab-2016</strain>
    </source>
</reference>
<dbReference type="Gene3D" id="3.40.50.300">
    <property type="entry name" value="P-loop containing nucleotide triphosphate hydrolases"/>
    <property type="match status" value="1"/>
</dbReference>
<feature type="coiled-coil region" evidence="1">
    <location>
        <begin position="263"/>
        <end position="293"/>
    </location>
</feature>
<feature type="compositionally biased region" description="Basic and acidic residues" evidence="2">
    <location>
        <begin position="193"/>
        <end position="202"/>
    </location>
</feature>
<feature type="region of interest" description="Disordered" evidence="2">
    <location>
        <begin position="176"/>
        <end position="209"/>
    </location>
</feature>
<evidence type="ECO:0000313" key="4">
    <source>
        <dbReference type="Proteomes" id="UP001519460"/>
    </source>
</evidence>
<evidence type="ECO:0000313" key="3">
    <source>
        <dbReference type="EMBL" id="KAK7497080.1"/>
    </source>
</evidence>
<accession>A0ABD0LCP7</accession>
<evidence type="ECO:0000256" key="2">
    <source>
        <dbReference type="SAM" id="MobiDB-lite"/>
    </source>
</evidence>
<organism evidence="3 4">
    <name type="scientific">Batillaria attramentaria</name>
    <dbReference type="NCBI Taxonomy" id="370345"/>
    <lineage>
        <taxon>Eukaryota</taxon>
        <taxon>Metazoa</taxon>
        <taxon>Spiralia</taxon>
        <taxon>Lophotrochozoa</taxon>
        <taxon>Mollusca</taxon>
        <taxon>Gastropoda</taxon>
        <taxon>Caenogastropoda</taxon>
        <taxon>Sorbeoconcha</taxon>
        <taxon>Cerithioidea</taxon>
        <taxon>Batillariidae</taxon>
        <taxon>Batillaria</taxon>
    </lineage>
</organism>
<protein>
    <recommendedName>
        <fullName evidence="5">DNA2/NAM7 helicase helicase domain-containing protein</fullName>
    </recommendedName>
</protein>
<gene>
    <name evidence="3" type="ORF">BaRGS_00011610</name>
</gene>
<dbReference type="Proteomes" id="UP001519460">
    <property type="component" value="Unassembled WGS sequence"/>
</dbReference>
<evidence type="ECO:0008006" key="5">
    <source>
        <dbReference type="Google" id="ProtNLM"/>
    </source>
</evidence>
<feature type="compositionally biased region" description="Basic residues" evidence="2">
    <location>
        <begin position="1"/>
        <end position="13"/>
    </location>
</feature>
<feature type="compositionally biased region" description="Low complexity" evidence="2">
    <location>
        <begin position="644"/>
        <end position="659"/>
    </location>
</feature>
<proteinExistence type="predicted"/>
<feature type="region of interest" description="Disordered" evidence="2">
    <location>
        <begin position="861"/>
        <end position="885"/>
    </location>
</feature>
<name>A0ABD0LCP7_9CAEN</name>
<dbReference type="InterPro" id="IPR027417">
    <property type="entry name" value="P-loop_NTPase"/>
</dbReference>
<dbReference type="AlphaFoldDB" id="A0ABD0LCP7"/>
<feature type="compositionally biased region" description="Polar residues" evidence="2">
    <location>
        <begin position="633"/>
        <end position="643"/>
    </location>
</feature>
<feature type="compositionally biased region" description="Polar residues" evidence="2">
    <location>
        <begin position="660"/>
        <end position="670"/>
    </location>
</feature>
<comment type="caution">
    <text evidence="3">The sequence shown here is derived from an EMBL/GenBank/DDBJ whole genome shotgun (WGS) entry which is preliminary data.</text>
</comment>
<keyword evidence="1" id="KW-0175">Coiled coil</keyword>
<dbReference type="SUPFAM" id="SSF52540">
    <property type="entry name" value="P-loop containing nucleoside triphosphate hydrolases"/>
    <property type="match status" value="1"/>
</dbReference>
<sequence>MDRNLNKRGRQRHTVADADRRDTFEGQHARVNGHHQLETDTAADTTTGHHSRGKAAHLKQDIGGGKRSRLDEKKELIQQWIHWIQRHYHRLHHQPYFVPLVHFNRLTFEPDIIEGVQVKVITPSKQLSDVRENESHSRVHYCFYHLFQMLKEVLFAVWGLDFDTYLNNLGAVEDTKPLGPPSSGAKQPRLTSQRHEPKDRNLSKTAAHRNSSSFFLRPRDLSTELQRGTFDVLLIAKDHGIVVCEIKAIGDAFGLPAPGMGNVDELEIIRGKVKKALKQLDKEKKVLRRLTEDLDPSLSIRSTLILPNLKKKTLEAALHVDQALKLDFCTSMGCTSLPDALERCVFAEQLPPIGKPWDMDNDVTEKLTTWWRLLVGNDRIEDQVYEGLVARFCGPATPLHVNTACRSRVEVSTLSDAVLETADCFKDWTLSEDQACIVKKDGERRVFLTGPPGTGKTTMMVLRALRWAHRGHVVYVISLWTGSDAASHHIVRLIREHLPEDKQDKVRLLTNKSGSLEDIIAKLVASLQGHAAHDDSQTGASHVSVTNLEANTAVRGVAEDVEMRSAPPQEEQSLKESRQERGDKQSVAEEAVDSGSTEDVRVSPSDDVPEMEVETSESRPNPGRTPEIPENAHYTTTRSSQEITAATTTPATSQSTLPTNQPSSASQTGSFRPGLGVSSSGVHLICDEAPWFFSRFVQRLESVTPSVGELQVWAASQFFGSRPKTFKEVKLTQCLRCPPVVTRELEMGAAYTTRAMYHYATGDSGVLSSMPPPTDGPPVKWITHDQHKTVDVWDCQQCGERVGEFIQEDLKIGAEGSSASPKQTLQYSDVIISGHVNVSADVSSDAAHEIMELSETDRVVSIRPRAAESQTEDKRGQETSRPRSGFLRGLQSKRVPYDIITNDDPDFARKLASPDKPDRVQVAEPKCILGLKWKVVVVIGTRDMSATYPRYVDPWCDVVARCLSQLIVVGDTETRLEERLAKMLTFKGAD</sequence>
<feature type="region of interest" description="Disordered" evidence="2">
    <location>
        <begin position="557"/>
        <end position="672"/>
    </location>
</feature>
<keyword evidence="4" id="KW-1185">Reference proteome</keyword>
<feature type="compositionally biased region" description="Basic and acidic residues" evidence="2">
    <location>
        <begin position="871"/>
        <end position="881"/>
    </location>
</feature>